<dbReference type="PATRIC" id="fig|1348973.3.peg.22"/>
<dbReference type="EMBL" id="JJRY01000001">
    <property type="protein sequence ID" value="KEF40014.1"/>
    <property type="molecule type" value="Genomic_DNA"/>
</dbReference>
<accession>A0A072NQR3</accession>
<evidence type="ECO:0000313" key="2">
    <source>
        <dbReference type="EMBL" id="KEF40014.1"/>
    </source>
</evidence>
<feature type="transmembrane region" description="Helical" evidence="1">
    <location>
        <begin position="12"/>
        <end position="31"/>
    </location>
</feature>
<dbReference type="AlphaFoldDB" id="A0A072NQR3"/>
<keyword evidence="1" id="KW-0812">Transmembrane</keyword>
<protein>
    <submittedName>
        <fullName evidence="2">Uncharacterized protein</fullName>
    </submittedName>
</protein>
<name>A0A072NQR3_SCHAZ</name>
<feature type="transmembrane region" description="Helical" evidence="1">
    <location>
        <begin position="166"/>
        <end position="186"/>
    </location>
</feature>
<organism evidence="2 3">
    <name type="scientific">Schinkia azotoformans MEV2011</name>
    <dbReference type="NCBI Taxonomy" id="1348973"/>
    <lineage>
        <taxon>Bacteria</taxon>
        <taxon>Bacillati</taxon>
        <taxon>Bacillota</taxon>
        <taxon>Bacilli</taxon>
        <taxon>Bacillales</taxon>
        <taxon>Bacillaceae</taxon>
        <taxon>Calidifontibacillus/Schinkia group</taxon>
        <taxon>Schinkia</taxon>
    </lineage>
</organism>
<gene>
    <name evidence="2" type="ORF">M670_00024</name>
</gene>
<evidence type="ECO:0000256" key="1">
    <source>
        <dbReference type="SAM" id="Phobius"/>
    </source>
</evidence>
<evidence type="ECO:0000313" key="3">
    <source>
        <dbReference type="Proteomes" id="UP000027936"/>
    </source>
</evidence>
<proteinExistence type="predicted"/>
<keyword evidence="1" id="KW-1133">Transmembrane helix</keyword>
<feature type="transmembrane region" description="Helical" evidence="1">
    <location>
        <begin position="107"/>
        <end position="124"/>
    </location>
</feature>
<keyword evidence="1" id="KW-0472">Membrane</keyword>
<sequence>MGMSKKLSVPSMALLIIAAGLFVTSIFFPWWGMKFYAPQYPEGLDIIVYPYKLEDANDVSIINGLNHYIGMKEFSEENFPELSYLSYIIGGIALLTLVVAMLRNKKLLIGLIGLFVIGGTLGVYDIHRWLKSYGTNLDPMAPIDVPPFVPPIIGENTIANFVTHSYFTTGFFMIGIAFILMIIPLWKDRAQ</sequence>
<dbReference type="Proteomes" id="UP000027936">
    <property type="component" value="Unassembled WGS sequence"/>
</dbReference>
<feature type="transmembrane region" description="Helical" evidence="1">
    <location>
        <begin position="84"/>
        <end position="102"/>
    </location>
</feature>
<comment type="caution">
    <text evidence="2">The sequence shown here is derived from an EMBL/GenBank/DDBJ whole genome shotgun (WGS) entry which is preliminary data.</text>
</comment>
<reference evidence="2 3" key="1">
    <citation type="submission" date="2014-04" db="EMBL/GenBank/DDBJ databases">
        <title>Draft genome sequence of Bacillus azotoformans MEV2011, a (co-) denitrifying strain unable to grow in the presence of oxygen.</title>
        <authorList>
            <person name="Nielsen M."/>
            <person name="Schreiber L."/>
            <person name="Finster K."/>
            <person name="Schramm A."/>
        </authorList>
    </citation>
    <scope>NUCLEOTIDE SEQUENCE [LARGE SCALE GENOMIC DNA]</scope>
    <source>
        <strain evidence="2 3">MEV2011</strain>
    </source>
</reference>